<evidence type="ECO:0008006" key="3">
    <source>
        <dbReference type="Google" id="ProtNLM"/>
    </source>
</evidence>
<organism evidence="2">
    <name type="scientific">Candidatus Methanophagaceae archaeon ANME-1 ERB6</name>
    <dbReference type="NCBI Taxonomy" id="2759912"/>
    <lineage>
        <taxon>Archaea</taxon>
        <taxon>Methanobacteriati</taxon>
        <taxon>Methanobacteriota</taxon>
        <taxon>Stenosarchaea group</taxon>
        <taxon>Methanomicrobia</taxon>
        <taxon>Candidatus Methanophagales</taxon>
        <taxon>Candidatus Methanophagaceae</taxon>
    </lineage>
</organism>
<feature type="compositionally biased region" description="Basic and acidic residues" evidence="1">
    <location>
        <begin position="47"/>
        <end position="56"/>
    </location>
</feature>
<feature type="compositionally biased region" description="Polar residues" evidence="1">
    <location>
        <begin position="36"/>
        <end position="46"/>
    </location>
</feature>
<dbReference type="InterPro" id="IPR029039">
    <property type="entry name" value="Flavoprotein-like_sf"/>
</dbReference>
<dbReference type="AlphaFoldDB" id="A0A7G9Z156"/>
<accession>A0A7G9Z156</accession>
<dbReference type="EMBL" id="MT631557">
    <property type="protein sequence ID" value="QNO53990.1"/>
    <property type="molecule type" value="Genomic_DNA"/>
</dbReference>
<dbReference type="Gene3D" id="3.40.50.360">
    <property type="match status" value="1"/>
</dbReference>
<protein>
    <recommendedName>
        <fullName evidence="3">Flavodoxin-like domain-containing protein</fullName>
    </recommendedName>
</protein>
<name>A0A7G9Z156_9EURY</name>
<evidence type="ECO:0000256" key="1">
    <source>
        <dbReference type="SAM" id="MobiDB-lite"/>
    </source>
</evidence>
<reference evidence="2" key="1">
    <citation type="submission" date="2020-06" db="EMBL/GenBank/DDBJ databases">
        <title>Unique genomic features of the anaerobic methanotrophic archaea.</title>
        <authorList>
            <person name="Chadwick G.L."/>
            <person name="Skennerton C.T."/>
            <person name="Laso-Perez R."/>
            <person name="Leu A.O."/>
            <person name="Speth D.R."/>
            <person name="Yu H."/>
            <person name="Morgan-Lang C."/>
            <person name="Hatzenpichler R."/>
            <person name="Goudeau D."/>
            <person name="Malmstrom R."/>
            <person name="Brazelton W.J."/>
            <person name="Woyke T."/>
            <person name="Hallam S.J."/>
            <person name="Tyson G.W."/>
            <person name="Wegener G."/>
            <person name="Boetius A."/>
            <person name="Orphan V."/>
        </authorList>
    </citation>
    <scope>NUCLEOTIDE SEQUENCE</scope>
</reference>
<sequence length="109" mass="12253">MTKNGEKMMKAIVVYYSKTGNTKKISETIAQELQTNALARSNTMNGSEDKETDPKGGEKIWLQATQRHFVPCLATLGHIIRDKRFAYTHPNSSFGGNFVYPENVKSNKI</sequence>
<dbReference type="SUPFAM" id="SSF52218">
    <property type="entry name" value="Flavoproteins"/>
    <property type="match status" value="1"/>
</dbReference>
<evidence type="ECO:0000313" key="2">
    <source>
        <dbReference type="EMBL" id="QNO53990.1"/>
    </source>
</evidence>
<feature type="region of interest" description="Disordered" evidence="1">
    <location>
        <begin position="36"/>
        <end position="56"/>
    </location>
</feature>
<proteinExistence type="predicted"/>
<gene>
    <name evidence="2" type="ORF">OHMBFCMF_00009</name>
</gene>